<dbReference type="Pfam" id="PF04542">
    <property type="entry name" value="Sigma70_r2"/>
    <property type="match status" value="1"/>
</dbReference>
<organism evidence="2 3">
    <name type="scientific">Altererythrobacter arenosus</name>
    <dbReference type="NCBI Taxonomy" id="3032592"/>
    <lineage>
        <taxon>Bacteria</taxon>
        <taxon>Pseudomonadati</taxon>
        <taxon>Pseudomonadota</taxon>
        <taxon>Alphaproteobacteria</taxon>
        <taxon>Sphingomonadales</taxon>
        <taxon>Erythrobacteraceae</taxon>
        <taxon>Altererythrobacter</taxon>
    </lineage>
</organism>
<keyword evidence="3" id="KW-1185">Reference proteome</keyword>
<accession>A0ABY8FUR6</accession>
<feature type="domain" description="RNA polymerase sigma-70 region 2" evidence="1">
    <location>
        <begin position="41"/>
        <end position="96"/>
    </location>
</feature>
<dbReference type="Proteomes" id="UP001215827">
    <property type="component" value="Chromosome"/>
</dbReference>
<evidence type="ECO:0000313" key="2">
    <source>
        <dbReference type="EMBL" id="WFL78749.1"/>
    </source>
</evidence>
<reference evidence="2 3" key="1">
    <citation type="submission" date="2023-03" db="EMBL/GenBank/DDBJ databases">
        <title>Altererythrobacter sp. CAU 1644 isolated from sand.</title>
        <authorList>
            <person name="Kim W."/>
        </authorList>
    </citation>
    <scope>NUCLEOTIDE SEQUENCE [LARGE SCALE GENOMIC DNA]</scope>
    <source>
        <strain evidence="2 3">CAU 1644</strain>
    </source>
</reference>
<proteinExistence type="predicted"/>
<dbReference type="InterPro" id="IPR007627">
    <property type="entry name" value="RNA_pol_sigma70_r2"/>
</dbReference>
<sequence>MGVSGSALERQVAQMGVRPAPGNVEAARWEARFAVLLELLAPRIGHLIRTYGLADWREDAEQACAIGVFRALESYDPGKARFTTHVTWQLRGELQSLRHRVRLDQRQSARSASARTVSLEGLGAAAGEGNAIFEIVDEESLARTESGASDHLAGSMLAKLLERLDAPTEERSIVLHSIFGEDGDMAPDRAMRERHRQITRRTFRNCAKLLAA</sequence>
<gene>
    <name evidence="2" type="ORF">P7228_06710</name>
</gene>
<dbReference type="InterPro" id="IPR013325">
    <property type="entry name" value="RNA_pol_sigma_r2"/>
</dbReference>
<evidence type="ECO:0000259" key="1">
    <source>
        <dbReference type="Pfam" id="PF04542"/>
    </source>
</evidence>
<evidence type="ECO:0000313" key="3">
    <source>
        <dbReference type="Proteomes" id="UP001215827"/>
    </source>
</evidence>
<dbReference type="EMBL" id="CP121106">
    <property type="protein sequence ID" value="WFL78749.1"/>
    <property type="molecule type" value="Genomic_DNA"/>
</dbReference>
<name>A0ABY8FUR6_9SPHN</name>
<protein>
    <submittedName>
        <fullName evidence="2">Sigma factor</fullName>
    </submittedName>
</protein>
<dbReference type="SUPFAM" id="SSF88946">
    <property type="entry name" value="Sigma2 domain of RNA polymerase sigma factors"/>
    <property type="match status" value="1"/>
</dbReference>
<dbReference type="RefSeq" id="WP_278017439.1">
    <property type="nucleotide sequence ID" value="NZ_CP121106.1"/>
</dbReference>